<organism evidence="2 3">
    <name type="scientific">Daphnia galeata</name>
    <dbReference type="NCBI Taxonomy" id="27404"/>
    <lineage>
        <taxon>Eukaryota</taxon>
        <taxon>Metazoa</taxon>
        <taxon>Ecdysozoa</taxon>
        <taxon>Arthropoda</taxon>
        <taxon>Crustacea</taxon>
        <taxon>Branchiopoda</taxon>
        <taxon>Diplostraca</taxon>
        <taxon>Cladocera</taxon>
        <taxon>Anomopoda</taxon>
        <taxon>Daphniidae</taxon>
        <taxon>Daphnia</taxon>
    </lineage>
</organism>
<name>A0A8J2RQE4_9CRUS</name>
<evidence type="ECO:0000313" key="2">
    <source>
        <dbReference type="EMBL" id="CAH0105989.1"/>
    </source>
</evidence>
<protein>
    <submittedName>
        <fullName evidence="2">Uncharacterized protein</fullName>
    </submittedName>
</protein>
<keyword evidence="3" id="KW-1185">Reference proteome</keyword>
<comment type="caution">
    <text evidence="2">The sequence shown here is derived from an EMBL/GenBank/DDBJ whole genome shotgun (WGS) entry which is preliminary data.</text>
</comment>
<feature type="compositionally biased region" description="Polar residues" evidence="1">
    <location>
        <begin position="35"/>
        <end position="44"/>
    </location>
</feature>
<accession>A0A8J2RQE4</accession>
<dbReference type="AlphaFoldDB" id="A0A8J2RQE4"/>
<evidence type="ECO:0000256" key="1">
    <source>
        <dbReference type="SAM" id="MobiDB-lite"/>
    </source>
</evidence>
<evidence type="ECO:0000313" key="3">
    <source>
        <dbReference type="Proteomes" id="UP000789390"/>
    </source>
</evidence>
<dbReference type="PANTHER" id="PTHR33488:SF2">
    <property type="entry name" value="EARLY ENDOSOME ANTIGEN 1-LIKE"/>
    <property type="match status" value="1"/>
</dbReference>
<feature type="region of interest" description="Disordered" evidence="1">
    <location>
        <begin position="1"/>
        <end position="65"/>
    </location>
</feature>
<proteinExistence type="predicted"/>
<dbReference type="PANTHER" id="PTHR33488">
    <property type="entry name" value="ZGC:162509"/>
    <property type="match status" value="1"/>
</dbReference>
<reference evidence="2" key="1">
    <citation type="submission" date="2021-11" db="EMBL/GenBank/DDBJ databases">
        <authorList>
            <person name="Schell T."/>
        </authorList>
    </citation>
    <scope>NUCLEOTIDE SEQUENCE</scope>
    <source>
        <strain evidence="2">M5</strain>
    </source>
</reference>
<dbReference type="EMBL" id="CAKKLH010000211">
    <property type="protein sequence ID" value="CAH0105989.1"/>
    <property type="molecule type" value="Genomic_DNA"/>
</dbReference>
<gene>
    <name evidence="2" type="ORF">DGAL_LOCUS9137</name>
</gene>
<dbReference type="Proteomes" id="UP000789390">
    <property type="component" value="Unassembled WGS sequence"/>
</dbReference>
<sequence length="296" mass="34671">MERLAKKCSPFASTSTLHLSSRPKAIQLSLKSPKENQQLSPSGQKRSRETSEHEEDSFSASTKKPNVEKELEKHVFWHHENCHSCKTLQRIEEKHMARLQHHFKFCDVYSVYYRTIKSVAAIIQLPERINPEIHFLHQEQAKEIWTLASQQMKSKENPQLFECAVEMSSQFLGPAETATFNCDDFKKHLELLLDIAQFICLKFKNRNKEQVQELIGDIETYLKPFRHQDRAEETVMTGLRSITAKIRKWDETFIHLRHSPEDNNFGNNLKDIADPKPGQECIFFPEEYQFKCHGQK</sequence>